<evidence type="ECO:0000256" key="2">
    <source>
        <dbReference type="ARBA" id="ARBA00022475"/>
    </source>
</evidence>
<sequence>MQSSLVKNSAWGIVSNILQILFICAFFAIVARKYSSGEFARFLVSTSVYQIVAAFSSMGLGQWFIRQYVLEDDKLTFTGKFLKTQIGLGLLFYVVNLIFAFVVYADVQIRFLCIILGTNIIFDNLINAIRSLNIAENQQRKTAAILVIDGFLKLVSGCLLFVHPFSVVILSVIMIVARVLTLGLFIKLGSSNSINIKFLWRAKISIEDLKLLIIKNWQFIIIGSISIIYWKMGNIIISKTLALSSVADYEIAFRIFSVLLILPIVASSTIYPQFIKHFNEGNHAALTRLYRTVFFIYTLFAIVSYLFMYSFSGWILPLAFGKGYPGSVLCTQQMFLTFLILPTVLLQANLIVAIGLEKLDMWFNIISLGVNVVGCFAGLYFIRELAVINYSVFFSFLVFHILQDILLIRKKITTIKHCLLFYSGLLLIVLAYHHFTISTNPVVLFILFSGGIFLVAVSVVLFKKRKSSFNLLTLKKPTI</sequence>
<evidence type="ECO:0000256" key="3">
    <source>
        <dbReference type="ARBA" id="ARBA00022692"/>
    </source>
</evidence>
<evidence type="ECO:0000256" key="4">
    <source>
        <dbReference type="ARBA" id="ARBA00022989"/>
    </source>
</evidence>
<dbReference type="Proteomes" id="UP000186720">
    <property type="component" value="Unassembled WGS sequence"/>
</dbReference>
<feature type="transmembrane region" description="Helical" evidence="6">
    <location>
        <begin position="388"/>
        <end position="407"/>
    </location>
</feature>
<feature type="transmembrane region" description="Helical" evidence="6">
    <location>
        <begin position="142"/>
        <end position="162"/>
    </location>
</feature>
<dbReference type="PANTHER" id="PTHR30250">
    <property type="entry name" value="PST FAMILY PREDICTED COLANIC ACID TRANSPORTER"/>
    <property type="match status" value="1"/>
</dbReference>
<dbReference type="InterPro" id="IPR050833">
    <property type="entry name" value="Poly_Biosynth_Transport"/>
</dbReference>
<organism evidence="7 8">
    <name type="scientific">Mucilaginibacter polytrichastri</name>
    <dbReference type="NCBI Taxonomy" id="1302689"/>
    <lineage>
        <taxon>Bacteria</taxon>
        <taxon>Pseudomonadati</taxon>
        <taxon>Bacteroidota</taxon>
        <taxon>Sphingobacteriia</taxon>
        <taxon>Sphingobacteriales</taxon>
        <taxon>Sphingobacteriaceae</taxon>
        <taxon>Mucilaginibacter</taxon>
    </lineage>
</organism>
<feature type="transmembrane region" description="Helical" evidence="6">
    <location>
        <begin position="251"/>
        <end position="271"/>
    </location>
</feature>
<dbReference type="EMBL" id="MPPL01000001">
    <property type="protein sequence ID" value="OKS86397.1"/>
    <property type="molecule type" value="Genomic_DNA"/>
</dbReference>
<name>A0A1Q5ZXC2_9SPHI</name>
<feature type="transmembrane region" description="Helical" evidence="6">
    <location>
        <begin position="86"/>
        <end position="103"/>
    </location>
</feature>
<keyword evidence="4 6" id="KW-1133">Transmembrane helix</keyword>
<feature type="transmembrane region" description="Helical" evidence="6">
    <location>
        <begin position="335"/>
        <end position="354"/>
    </location>
</feature>
<comment type="caution">
    <text evidence="7">The sequence shown here is derived from an EMBL/GenBank/DDBJ whole genome shotgun (WGS) entry which is preliminary data.</text>
</comment>
<feature type="transmembrane region" description="Helical" evidence="6">
    <location>
        <begin position="209"/>
        <end position="231"/>
    </location>
</feature>
<evidence type="ECO:0000256" key="5">
    <source>
        <dbReference type="ARBA" id="ARBA00023136"/>
    </source>
</evidence>
<dbReference type="PANTHER" id="PTHR30250:SF11">
    <property type="entry name" value="O-ANTIGEN TRANSPORTER-RELATED"/>
    <property type="match status" value="1"/>
</dbReference>
<protein>
    <recommendedName>
        <fullName evidence="9">Polysaccharide biosynthesis protein C-terminal domain-containing protein</fullName>
    </recommendedName>
</protein>
<evidence type="ECO:0000313" key="8">
    <source>
        <dbReference type="Proteomes" id="UP000186720"/>
    </source>
</evidence>
<comment type="subcellular location">
    <subcellularLocation>
        <location evidence="1">Cell membrane</location>
        <topology evidence="1">Multi-pass membrane protein</topology>
    </subcellularLocation>
</comment>
<feature type="transmembrane region" description="Helical" evidence="6">
    <location>
        <begin position="361"/>
        <end position="382"/>
    </location>
</feature>
<proteinExistence type="predicted"/>
<accession>A0A1Q5ZXC2</accession>
<evidence type="ECO:0008006" key="9">
    <source>
        <dbReference type="Google" id="ProtNLM"/>
    </source>
</evidence>
<dbReference type="AlphaFoldDB" id="A0A1Q5ZXC2"/>
<feature type="transmembrane region" description="Helical" evidence="6">
    <location>
        <begin position="168"/>
        <end position="188"/>
    </location>
</feature>
<feature type="transmembrane region" description="Helical" evidence="6">
    <location>
        <begin position="12"/>
        <end position="30"/>
    </location>
</feature>
<keyword evidence="2" id="KW-1003">Cell membrane</keyword>
<dbReference type="STRING" id="1302689.RG47T_1853"/>
<gene>
    <name evidence="7" type="ORF">RG47T_1853</name>
</gene>
<feature type="transmembrane region" description="Helical" evidence="6">
    <location>
        <begin position="109"/>
        <end position="130"/>
    </location>
</feature>
<evidence type="ECO:0000256" key="6">
    <source>
        <dbReference type="SAM" id="Phobius"/>
    </source>
</evidence>
<feature type="transmembrane region" description="Helical" evidence="6">
    <location>
        <begin position="419"/>
        <end position="436"/>
    </location>
</feature>
<evidence type="ECO:0000313" key="7">
    <source>
        <dbReference type="EMBL" id="OKS86397.1"/>
    </source>
</evidence>
<keyword evidence="8" id="KW-1185">Reference proteome</keyword>
<feature type="transmembrane region" description="Helical" evidence="6">
    <location>
        <begin position="442"/>
        <end position="462"/>
    </location>
</feature>
<keyword evidence="3 6" id="KW-0812">Transmembrane</keyword>
<reference evidence="7 8" key="1">
    <citation type="submission" date="2016-11" db="EMBL/GenBank/DDBJ databases">
        <title>Whole Genome Sequencing of Mucilaginibacter polytrichastri RG4-7(T) isolated from the moss sample.</title>
        <authorList>
            <person name="Li Y."/>
        </authorList>
    </citation>
    <scope>NUCLEOTIDE SEQUENCE [LARGE SCALE GENOMIC DNA]</scope>
    <source>
        <strain evidence="7 8">RG4-7</strain>
    </source>
</reference>
<feature type="transmembrane region" description="Helical" evidence="6">
    <location>
        <begin position="292"/>
        <end position="315"/>
    </location>
</feature>
<evidence type="ECO:0000256" key="1">
    <source>
        <dbReference type="ARBA" id="ARBA00004651"/>
    </source>
</evidence>
<dbReference type="GO" id="GO:0005886">
    <property type="term" value="C:plasma membrane"/>
    <property type="evidence" value="ECO:0007669"/>
    <property type="project" value="UniProtKB-SubCell"/>
</dbReference>
<feature type="transmembrane region" description="Helical" evidence="6">
    <location>
        <begin position="42"/>
        <end position="65"/>
    </location>
</feature>
<keyword evidence="5 6" id="KW-0472">Membrane</keyword>